<dbReference type="InterPro" id="IPR011057">
    <property type="entry name" value="Mss4-like_sf"/>
</dbReference>
<dbReference type="Gene3D" id="3.30.1060.10">
    <property type="entry name" value="Peptide methionine sulphoxide reductase MsrA"/>
    <property type="match status" value="1"/>
</dbReference>
<dbReference type="SUPFAM" id="SSF51316">
    <property type="entry name" value="Mss4-like"/>
    <property type="match status" value="1"/>
</dbReference>
<evidence type="ECO:0000256" key="8">
    <source>
        <dbReference type="SAM" id="SignalP"/>
    </source>
</evidence>
<dbReference type="GO" id="GO:0008113">
    <property type="term" value="F:peptide-methionine (S)-S-oxide reductase activity"/>
    <property type="evidence" value="ECO:0007669"/>
    <property type="project" value="UniProtKB-UniRule"/>
</dbReference>
<evidence type="ECO:0000256" key="5">
    <source>
        <dbReference type="ARBA" id="ARBA00048488"/>
    </source>
</evidence>
<evidence type="ECO:0000256" key="1">
    <source>
        <dbReference type="ARBA" id="ARBA00023002"/>
    </source>
</evidence>
<dbReference type="Pfam" id="PF01641">
    <property type="entry name" value="SelR"/>
    <property type="match status" value="1"/>
</dbReference>
<dbReference type="InterPro" id="IPR002569">
    <property type="entry name" value="Met_Sox_Rdtase_MsrA_dom"/>
</dbReference>
<dbReference type="AlphaFoldDB" id="A0AA94L0U7"/>
<dbReference type="HAMAP" id="MF_01401">
    <property type="entry name" value="MsrA"/>
    <property type="match status" value="1"/>
</dbReference>
<comment type="function">
    <text evidence="3 7">Has an important function as a repair enzyme for proteins that have been inactivated by oxidation. Catalyzes the reversible oxidation-reduction of methionine sulfoxide in proteins to methionine.</text>
</comment>
<evidence type="ECO:0000256" key="3">
    <source>
        <dbReference type="ARBA" id="ARBA00024679"/>
    </source>
</evidence>
<evidence type="ECO:0000256" key="2">
    <source>
        <dbReference type="ARBA" id="ARBA00023268"/>
    </source>
</evidence>
<comment type="caution">
    <text evidence="10">The sequence shown here is derived from an EMBL/GenBank/DDBJ whole genome shotgun (WGS) entry which is preliminary data.</text>
</comment>
<comment type="catalytic activity">
    <reaction evidence="4 7">
        <text>L-methionyl-[protein] + [thioredoxin]-disulfide + H2O = L-methionyl-(S)-S-oxide-[protein] + [thioredoxin]-dithiol</text>
        <dbReference type="Rhea" id="RHEA:14217"/>
        <dbReference type="Rhea" id="RHEA-COMP:10698"/>
        <dbReference type="Rhea" id="RHEA-COMP:10700"/>
        <dbReference type="Rhea" id="RHEA-COMP:12313"/>
        <dbReference type="Rhea" id="RHEA-COMP:12315"/>
        <dbReference type="ChEBI" id="CHEBI:15377"/>
        <dbReference type="ChEBI" id="CHEBI:16044"/>
        <dbReference type="ChEBI" id="CHEBI:29950"/>
        <dbReference type="ChEBI" id="CHEBI:44120"/>
        <dbReference type="ChEBI" id="CHEBI:50058"/>
        <dbReference type="EC" id="1.8.4.11"/>
    </reaction>
</comment>
<dbReference type="Pfam" id="PF01625">
    <property type="entry name" value="PMSR"/>
    <property type="match status" value="1"/>
</dbReference>
<dbReference type="InterPro" id="IPR036509">
    <property type="entry name" value="Met_Sox_Rdtase_MsrA_sf"/>
</dbReference>
<dbReference type="PANTHER" id="PTHR43774">
    <property type="entry name" value="PEPTIDE METHIONINE SULFOXIDE REDUCTASE"/>
    <property type="match status" value="1"/>
</dbReference>
<comment type="catalytic activity">
    <reaction evidence="5">
        <text>L-methionyl-[protein] + [thioredoxin]-disulfide + H2O = L-methionyl-(R)-S-oxide-[protein] + [thioredoxin]-dithiol</text>
        <dbReference type="Rhea" id="RHEA:24164"/>
        <dbReference type="Rhea" id="RHEA-COMP:10698"/>
        <dbReference type="Rhea" id="RHEA-COMP:10700"/>
        <dbReference type="Rhea" id="RHEA-COMP:12313"/>
        <dbReference type="Rhea" id="RHEA-COMP:12314"/>
        <dbReference type="ChEBI" id="CHEBI:15377"/>
        <dbReference type="ChEBI" id="CHEBI:16044"/>
        <dbReference type="ChEBI" id="CHEBI:29950"/>
        <dbReference type="ChEBI" id="CHEBI:45764"/>
        <dbReference type="ChEBI" id="CHEBI:50058"/>
        <dbReference type="EC" id="1.8.4.12"/>
    </reaction>
</comment>
<evidence type="ECO:0000256" key="7">
    <source>
        <dbReference type="HAMAP-Rule" id="MF_01401"/>
    </source>
</evidence>
<dbReference type="EMBL" id="FPIW01000002">
    <property type="protein sequence ID" value="SFW11328.1"/>
    <property type="molecule type" value="Genomic_DNA"/>
</dbReference>
<evidence type="ECO:0000313" key="10">
    <source>
        <dbReference type="EMBL" id="SFW11328.1"/>
    </source>
</evidence>
<evidence type="ECO:0000256" key="6">
    <source>
        <dbReference type="ARBA" id="ARBA00048782"/>
    </source>
</evidence>
<keyword evidence="8" id="KW-0732">Signal</keyword>
<evidence type="ECO:0000256" key="4">
    <source>
        <dbReference type="ARBA" id="ARBA00047806"/>
    </source>
</evidence>
<dbReference type="NCBIfam" id="NF004042">
    <property type="entry name" value="PRK05550.1"/>
    <property type="match status" value="1"/>
</dbReference>
<sequence>MRQRVFFLILTAWLLCGAFVPAAADCAAAGPVDAALPETAMKPSFPMPPLSGPEADIILRKATEAPYSGQYTNKREAGTYVCRQCGTPLYSSRDKFESGCGWPSFDDELPGAVRRQPDADGRRVEIVCANCGGHLGHVFAGEGFTAKNTRHCVNSLSMSFYPAGSPEEAQALARSAPQGCTATAIVAGGCFWGVEDAFRKMPGVCAAVSGYTGGRTPDPTYEAVCGGNTGHAEAVRVSFDPSVVSYEQILRRFFEIHDPTQLDRQGPDVGDQYRSAVFFLDAEQEAVARSLMSRLRELGYDVVTRLEPAGPFYMAEEYHQRFAERTGRGRCHMPVPRFDIPAGGGGGALRK</sequence>
<feature type="active site" evidence="7">
    <location>
        <position position="190"/>
    </location>
</feature>
<dbReference type="PROSITE" id="PS51790">
    <property type="entry name" value="MSRB"/>
    <property type="match status" value="1"/>
</dbReference>
<protein>
    <recommendedName>
        <fullName evidence="7">Peptide methionine sulfoxide reductase MsrA</fullName>
        <shortName evidence="7">Protein-methionine-S-oxide reductase</shortName>
        <ecNumber evidence="7">1.8.4.11</ecNumber>
    </recommendedName>
    <alternativeName>
        <fullName evidence="7">Peptide-methionine (S)-S-oxide reductase</fullName>
        <shortName evidence="7">Peptide Met(O) reductase</shortName>
    </alternativeName>
</protein>
<accession>A0AA94L0U7</accession>
<dbReference type="NCBIfam" id="TIGR00401">
    <property type="entry name" value="msrA"/>
    <property type="match status" value="1"/>
</dbReference>
<feature type="chain" id="PRO_5041668573" description="Peptide methionine sulfoxide reductase MsrA" evidence="8">
    <location>
        <begin position="24"/>
        <end position="351"/>
    </location>
</feature>
<dbReference type="NCBIfam" id="NF004036">
    <property type="entry name" value="PRK05508.1"/>
    <property type="match status" value="1"/>
</dbReference>
<organism evidence="10 11">
    <name type="scientific">Desulfovibrio desulfuricans</name>
    <dbReference type="NCBI Taxonomy" id="876"/>
    <lineage>
        <taxon>Bacteria</taxon>
        <taxon>Pseudomonadati</taxon>
        <taxon>Thermodesulfobacteriota</taxon>
        <taxon>Desulfovibrionia</taxon>
        <taxon>Desulfovibrionales</taxon>
        <taxon>Desulfovibrionaceae</taxon>
        <taxon>Desulfovibrio</taxon>
    </lineage>
</organism>
<keyword evidence="1 7" id="KW-0560">Oxidoreductase</keyword>
<proteinExistence type="inferred from homology"/>
<comment type="similarity">
    <text evidence="7">Belongs to the MsrA Met sulfoxide reductase family.</text>
</comment>
<feature type="domain" description="MsrB" evidence="9">
    <location>
        <begin position="44"/>
        <end position="163"/>
    </location>
</feature>
<dbReference type="GO" id="GO:0033743">
    <property type="term" value="F:peptide-methionine (R)-S-oxide reductase activity"/>
    <property type="evidence" value="ECO:0007669"/>
    <property type="project" value="UniProtKB-EC"/>
</dbReference>
<dbReference type="SUPFAM" id="SSF55068">
    <property type="entry name" value="Peptide methionine sulfoxide reductase"/>
    <property type="match status" value="1"/>
</dbReference>
<evidence type="ECO:0000259" key="9">
    <source>
        <dbReference type="PROSITE" id="PS51790"/>
    </source>
</evidence>
<reference evidence="11" key="1">
    <citation type="submission" date="2016-11" db="EMBL/GenBank/DDBJ databases">
        <authorList>
            <person name="Jaros S."/>
            <person name="Januszkiewicz K."/>
            <person name="Wedrychowicz H."/>
        </authorList>
    </citation>
    <scope>NUCLEOTIDE SEQUENCE [LARGE SCALE GENOMIC DNA]</scope>
    <source>
        <strain evidence="11">DSM 7057</strain>
    </source>
</reference>
<name>A0AA94L0U7_DESDE</name>
<evidence type="ECO:0000313" key="11">
    <source>
        <dbReference type="Proteomes" id="UP000182680"/>
    </source>
</evidence>
<dbReference type="Proteomes" id="UP000182680">
    <property type="component" value="Unassembled WGS sequence"/>
</dbReference>
<feature type="signal peptide" evidence="8">
    <location>
        <begin position="1"/>
        <end position="23"/>
    </location>
</feature>
<dbReference type="PANTHER" id="PTHR43774:SF1">
    <property type="entry name" value="PEPTIDE METHIONINE SULFOXIDE REDUCTASE MSRA 2"/>
    <property type="match status" value="1"/>
</dbReference>
<dbReference type="Gene3D" id="2.170.150.20">
    <property type="entry name" value="Peptide methionine sulfoxide reductase"/>
    <property type="match status" value="1"/>
</dbReference>
<dbReference type="EC" id="1.8.4.11" evidence="7"/>
<gene>
    <name evidence="7" type="primary">msrA</name>
    <name evidence="10" type="ORF">SAMN02910291_00007</name>
</gene>
<dbReference type="InterPro" id="IPR002579">
    <property type="entry name" value="Met_Sox_Rdtase_MsrB_dom"/>
</dbReference>
<comment type="catalytic activity">
    <reaction evidence="6 7">
        <text>[thioredoxin]-disulfide + L-methionine + H2O = L-methionine (S)-S-oxide + [thioredoxin]-dithiol</text>
        <dbReference type="Rhea" id="RHEA:19993"/>
        <dbReference type="Rhea" id="RHEA-COMP:10698"/>
        <dbReference type="Rhea" id="RHEA-COMP:10700"/>
        <dbReference type="ChEBI" id="CHEBI:15377"/>
        <dbReference type="ChEBI" id="CHEBI:29950"/>
        <dbReference type="ChEBI" id="CHEBI:50058"/>
        <dbReference type="ChEBI" id="CHEBI:57844"/>
        <dbReference type="ChEBI" id="CHEBI:58772"/>
        <dbReference type="EC" id="1.8.4.11"/>
    </reaction>
</comment>
<keyword evidence="2" id="KW-0511">Multifunctional enzyme</keyword>